<evidence type="ECO:0000313" key="1">
    <source>
        <dbReference type="EMBL" id="AZI75751.1"/>
    </source>
</evidence>
<sequence>MSDKMPVTTDFINLAEQLTLNGYKSTSAYVQGLQVQSTFYIVLLNNGNVVAQLPVSQFKYNEISQNEQALVYTAIDSSSNTYTFNEVQLWAGNQYIITDDILQQSVTKNPGISVTVNVAIELSIETNTYQGTINITRITPVGPVQTPIPAYSFWLYVSGNCHAISTPIFIVNYIILTLLIPTSFYNNIQNTLFMQTYNQLNVPINEFNGISLIAVALPSAIINIANRLIPQSVSYQCTTLPPNTPFKPSTTYSSTLVGAFMDMGGIKVQVITILNKQLLATTNYYIFQIVVIQNE</sequence>
<gene>
    <name evidence="1" type="ORF">SBFV1_gp50</name>
</gene>
<name>A0A3Q8Q931_9VIRU</name>
<dbReference type="EMBL" id="MK064562">
    <property type="protein sequence ID" value="AZI75751.1"/>
    <property type="molecule type" value="Genomic_DNA"/>
</dbReference>
<dbReference type="Proteomes" id="UP000267912">
    <property type="component" value="Segment"/>
</dbReference>
<accession>A0A3Q8Q931</accession>
<organism evidence="1">
    <name type="scientific">Sulfolobales Beppu filamentous phage 1</name>
    <dbReference type="NCBI Taxonomy" id="2493122"/>
    <lineage>
        <taxon>Viruses</taxon>
        <taxon>Adnaviria</taxon>
        <taxon>Zilligvirae</taxon>
        <taxon>Taleaviricota</taxon>
        <taxon>Tokiviricetes</taxon>
        <taxon>Ligamenvirales</taxon>
        <taxon>Lipothrixviridae</taxon>
        <taxon>Alphalipothrixvirus</taxon>
        <taxon>Alphalipothrixvirus beppuense</taxon>
    </lineage>
</organism>
<proteinExistence type="predicted"/>
<protein>
    <submittedName>
        <fullName evidence="1">Uncharacterized protein</fullName>
    </submittedName>
</protein>
<reference evidence="1" key="1">
    <citation type="journal article" date="2018" name="Environ. Microbiol.">
        <title>New archaeal viruses discovered by metagenomic analysis of viral communities in enrichment cultures.</title>
        <authorList>
            <person name="Liu Y."/>
            <person name="Brandt D."/>
            <person name="Ishino S."/>
            <person name="Ishino Y."/>
            <person name="Koonin E.V."/>
            <person name="Kalinowski J."/>
            <person name="Krupovic M."/>
            <person name="Prangishvili D."/>
        </authorList>
    </citation>
    <scope>NUCLEOTIDE SEQUENCE [LARGE SCALE GENOMIC DNA]</scope>
</reference>